<evidence type="ECO:0000256" key="6">
    <source>
        <dbReference type="ARBA" id="ARBA00022679"/>
    </source>
</evidence>
<comment type="similarity">
    <text evidence="2">Belongs to the class-IV pyridoxal-phosphate-dependent aminotransferase family.</text>
</comment>
<dbReference type="InterPro" id="IPR001544">
    <property type="entry name" value="Aminotrans_IV"/>
</dbReference>
<evidence type="ECO:0000313" key="11">
    <source>
        <dbReference type="Proteomes" id="UP001342314"/>
    </source>
</evidence>
<dbReference type="NCBIfam" id="TIGR01123">
    <property type="entry name" value="ilvE_II"/>
    <property type="match status" value="1"/>
</dbReference>
<dbReference type="GO" id="GO:0009099">
    <property type="term" value="P:L-valine biosynthetic process"/>
    <property type="evidence" value="ECO:0007669"/>
    <property type="project" value="TreeGrafter"/>
</dbReference>
<keyword evidence="5" id="KW-0028">Amino-acid biosynthesis</keyword>
<dbReference type="Proteomes" id="UP001342314">
    <property type="component" value="Unassembled WGS sequence"/>
</dbReference>
<organism evidence="10 11">
    <name type="scientific">Rhodotorula paludigena</name>
    <dbReference type="NCBI Taxonomy" id="86838"/>
    <lineage>
        <taxon>Eukaryota</taxon>
        <taxon>Fungi</taxon>
        <taxon>Dikarya</taxon>
        <taxon>Basidiomycota</taxon>
        <taxon>Pucciniomycotina</taxon>
        <taxon>Microbotryomycetes</taxon>
        <taxon>Sporidiobolales</taxon>
        <taxon>Sporidiobolaceae</taxon>
        <taxon>Rhodotorula</taxon>
    </lineage>
</organism>
<keyword evidence="7" id="KW-0663">Pyridoxal phosphate</keyword>
<dbReference type="Gene3D" id="3.20.10.10">
    <property type="entry name" value="D-amino Acid Aminotransferase, subunit A, domain 2"/>
    <property type="match status" value="1"/>
</dbReference>
<evidence type="ECO:0000256" key="5">
    <source>
        <dbReference type="ARBA" id="ARBA00022605"/>
    </source>
</evidence>
<keyword evidence="8" id="KW-0100">Branched-chain amino acid biosynthesis</keyword>
<keyword evidence="11" id="KW-1185">Reference proteome</keyword>
<dbReference type="CDD" id="cd01557">
    <property type="entry name" value="BCAT_beta_family"/>
    <property type="match status" value="1"/>
</dbReference>
<dbReference type="PANTHER" id="PTHR11825:SF44">
    <property type="entry name" value="BRANCHED-CHAIN-AMINO-ACID AMINOTRANSFERASE"/>
    <property type="match status" value="1"/>
</dbReference>
<evidence type="ECO:0000256" key="8">
    <source>
        <dbReference type="ARBA" id="ARBA00023304"/>
    </source>
</evidence>
<dbReference type="PANTHER" id="PTHR11825">
    <property type="entry name" value="SUBGROUP IIII AMINOTRANSFERASE"/>
    <property type="match status" value="1"/>
</dbReference>
<evidence type="ECO:0000256" key="9">
    <source>
        <dbReference type="PIRSR" id="PIRSR006468-1"/>
    </source>
</evidence>
<comment type="cofactor">
    <cofactor evidence="1">
        <name>pyridoxal 5'-phosphate</name>
        <dbReference type="ChEBI" id="CHEBI:597326"/>
    </cofactor>
</comment>
<dbReference type="EC" id="2.6.1.42" evidence="3"/>
<keyword evidence="6" id="KW-0808">Transferase</keyword>
<dbReference type="InterPro" id="IPR043131">
    <property type="entry name" value="BCAT-like_N"/>
</dbReference>
<dbReference type="GO" id="GO:0005739">
    <property type="term" value="C:mitochondrion"/>
    <property type="evidence" value="ECO:0007669"/>
    <property type="project" value="TreeGrafter"/>
</dbReference>
<proteinExistence type="inferred from homology"/>
<dbReference type="InterPro" id="IPR033939">
    <property type="entry name" value="BCAT_family"/>
</dbReference>
<evidence type="ECO:0000256" key="2">
    <source>
        <dbReference type="ARBA" id="ARBA00009320"/>
    </source>
</evidence>
<dbReference type="InterPro" id="IPR005786">
    <property type="entry name" value="B_amino_transII"/>
</dbReference>
<comment type="caution">
    <text evidence="10">The sequence shown here is derived from an EMBL/GenBank/DDBJ whole genome shotgun (WGS) entry which is preliminary data.</text>
</comment>
<feature type="modified residue" description="N6-(pyridoxal phosphate)lysine" evidence="9">
    <location>
        <position position="205"/>
    </location>
</feature>
<gene>
    <name evidence="10" type="ORF">Rhopal_002809-T1</name>
</gene>
<dbReference type="InterPro" id="IPR036038">
    <property type="entry name" value="Aminotransferase-like"/>
</dbReference>
<name>A0AAV5GJZ5_9BASI</name>
<dbReference type="PIRSF" id="PIRSF006468">
    <property type="entry name" value="BCAT1"/>
    <property type="match status" value="1"/>
</dbReference>
<dbReference type="GO" id="GO:0009098">
    <property type="term" value="P:L-leucine biosynthetic process"/>
    <property type="evidence" value="ECO:0007669"/>
    <property type="project" value="TreeGrafter"/>
</dbReference>
<sequence>MSVPSVAPLDASKLRIELTPSPKDLPDPSTLVFGQTFTDHMLTAKWNIQTGWADPVIQPYGPLALDPSSTVLHYAPTLFEGMKAYVDKQGRTRLFRPDLNMARLNRGAARLAFPTLDGETLTELIKELLRVDQRWIPTAEGCSLYIRPTMIGTRASLGVGPSTEVLLFVILSPVAKYYASGAKPVSLLGSTKDVRAWPKGTGSYKFGLNYGACVQPQLEAAQQGYQQVLWLYGDDDEVTEVGMMNFWGAKRGANGVVELFTPPLGDIILPGVTRDSVLALARAHADPSHPFRLAGLPDELVVSERKVTMPELRDAARDGSLLEVFGTGTAAVVTSVERIGYRDEDVVVPVEGGSTGGFGRIAEAFYDVLQAIQYGDAEHEGWSVLV</sequence>
<dbReference type="GO" id="GO:0004084">
    <property type="term" value="F:branched-chain-amino-acid transaminase activity"/>
    <property type="evidence" value="ECO:0007669"/>
    <property type="project" value="UniProtKB-EC"/>
</dbReference>
<dbReference type="FunFam" id="3.30.470.10:FF:000002">
    <property type="entry name" value="Branched-chain-amino-acid aminotransferase"/>
    <property type="match status" value="1"/>
</dbReference>
<dbReference type="SUPFAM" id="SSF56752">
    <property type="entry name" value="D-aminoacid aminotransferase-like PLP-dependent enzymes"/>
    <property type="match status" value="1"/>
</dbReference>
<accession>A0AAV5GJZ5</accession>
<evidence type="ECO:0000256" key="1">
    <source>
        <dbReference type="ARBA" id="ARBA00001933"/>
    </source>
</evidence>
<evidence type="ECO:0000256" key="4">
    <source>
        <dbReference type="ARBA" id="ARBA00022576"/>
    </source>
</evidence>
<evidence type="ECO:0000256" key="3">
    <source>
        <dbReference type="ARBA" id="ARBA00013053"/>
    </source>
</evidence>
<evidence type="ECO:0000313" key="10">
    <source>
        <dbReference type="EMBL" id="GJN89820.1"/>
    </source>
</evidence>
<reference evidence="10 11" key="1">
    <citation type="submission" date="2021-12" db="EMBL/GenBank/DDBJ databases">
        <title>High titer production of polyol ester of fatty acids by Rhodotorula paludigena BS15 towards product separation-free biomass refinery.</title>
        <authorList>
            <person name="Mano J."/>
            <person name="Ono H."/>
            <person name="Tanaka T."/>
            <person name="Naito K."/>
            <person name="Sushida H."/>
            <person name="Ike M."/>
            <person name="Tokuyasu K."/>
            <person name="Kitaoka M."/>
        </authorList>
    </citation>
    <scope>NUCLEOTIDE SEQUENCE [LARGE SCALE GENOMIC DNA]</scope>
    <source>
        <strain evidence="10 11">BS15</strain>
    </source>
</reference>
<protein>
    <recommendedName>
        <fullName evidence="3">branched-chain-amino-acid transaminase</fullName>
        <ecNumber evidence="3">2.6.1.42</ecNumber>
    </recommendedName>
</protein>
<dbReference type="Gene3D" id="3.30.470.10">
    <property type="match status" value="1"/>
</dbReference>
<dbReference type="InterPro" id="IPR043132">
    <property type="entry name" value="BCAT-like_C"/>
</dbReference>
<dbReference type="EMBL" id="BQKY01000005">
    <property type="protein sequence ID" value="GJN89820.1"/>
    <property type="molecule type" value="Genomic_DNA"/>
</dbReference>
<evidence type="ECO:0000256" key="7">
    <source>
        <dbReference type="ARBA" id="ARBA00022898"/>
    </source>
</evidence>
<dbReference type="Pfam" id="PF01063">
    <property type="entry name" value="Aminotran_4"/>
    <property type="match status" value="1"/>
</dbReference>
<keyword evidence="4" id="KW-0032">Aminotransferase</keyword>
<dbReference type="NCBIfam" id="NF009897">
    <property type="entry name" value="PRK13357.1"/>
    <property type="match status" value="1"/>
</dbReference>
<dbReference type="AlphaFoldDB" id="A0AAV5GJZ5"/>